<dbReference type="InterPro" id="IPR038054">
    <property type="entry name" value="LD_TPept-like_central_sf"/>
</dbReference>
<dbReference type="Pfam" id="PF03734">
    <property type="entry name" value="YkuD"/>
    <property type="match status" value="1"/>
</dbReference>
<comment type="pathway">
    <text evidence="1 6">Cell wall biogenesis; peptidoglycan biosynthesis.</text>
</comment>
<dbReference type="SUPFAM" id="SSF141523">
    <property type="entry name" value="L,D-transpeptidase catalytic domain-like"/>
    <property type="match status" value="1"/>
</dbReference>
<evidence type="ECO:0000256" key="2">
    <source>
        <dbReference type="ARBA" id="ARBA00022679"/>
    </source>
</evidence>
<keyword evidence="8" id="KW-0812">Transmembrane</keyword>
<accession>A0A6L8RWF4</accession>
<dbReference type="GO" id="GO:0008360">
    <property type="term" value="P:regulation of cell shape"/>
    <property type="evidence" value="ECO:0007669"/>
    <property type="project" value="UniProtKB-UniRule"/>
</dbReference>
<dbReference type="InterPro" id="IPR005490">
    <property type="entry name" value="LD_TPept_cat_dom"/>
</dbReference>
<dbReference type="GO" id="GO:0071555">
    <property type="term" value="P:cell wall organization"/>
    <property type="evidence" value="ECO:0007669"/>
    <property type="project" value="UniProtKB-UniRule"/>
</dbReference>
<organism evidence="10 11">
    <name type="scientific">Dorea longicatena</name>
    <dbReference type="NCBI Taxonomy" id="88431"/>
    <lineage>
        <taxon>Bacteria</taxon>
        <taxon>Bacillati</taxon>
        <taxon>Bacillota</taxon>
        <taxon>Clostridia</taxon>
        <taxon>Lachnospirales</taxon>
        <taxon>Lachnospiraceae</taxon>
        <taxon>Dorea</taxon>
    </lineage>
</organism>
<dbReference type="GO" id="GO:0018104">
    <property type="term" value="P:peptidoglycan-protein cross-linking"/>
    <property type="evidence" value="ECO:0007669"/>
    <property type="project" value="TreeGrafter"/>
</dbReference>
<keyword evidence="4 6" id="KW-0573">Peptidoglycan synthesis</keyword>
<dbReference type="Gene3D" id="2.40.440.10">
    <property type="entry name" value="L,D-transpeptidase catalytic domain-like"/>
    <property type="match status" value="1"/>
</dbReference>
<dbReference type="Gene3D" id="3.10.20.800">
    <property type="match status" value="1"/>
</dbReference>
<evidence type="ECO:0000256" key="7">
    <source>
        <dbReference type="SAM" id="MobiDB-lite"/>
    </source>
</evidence>
<keyword evidence="5 6" id="KW-0961">Cell wall biogenesis/degradation</keyword>
<dbReference type="UniPathway" id="UPA00219"/>
<feature type="domain" description="L,D-TPase catalytic" evidence="9">
    <location>
        <begin position="416"/>
        <end position="542"/>
    </location>
</feature>
<dbReference type="SUPFAM" id="SSF143985">
    <property type="entry name" value="L,D-transpeptidase pre-catalytic domain-like"/>
    <property type="match status" value="1"/>
</dbReference>
<dbReference type="GO" id="GO:0005576">
    <property type="term" value="C:extracellular region"/>
    <property type="evidence" value="ECO:0007669"/>
    <property type="project" value="TreeGrafter"/>
</dbReference>
<evidence type="ECO:0000313" key="10">
    <source>
        <dbReference type="EMBL" id="MZK40487.1"/>
    </source>
</evidence>
<comment type="caution">
    <text evidence="10">The sequence shown here is derived from an EMBL/GenBank/DDBJ whole genome shotgun (WGS) entry which is preliminary data.</text>
</comment>
<name>A0A6L8RWF4_9FIRM</name>
<dbReference type="EMBL" id="WWSC01000002">
    <property type="protein sequence ID" value="MZK40487.1"/>
    <property type="molecule type" value="Genomic_DNA"/>
</dbReference>
<gene>
    <name evidence="10" type="ORF">GT528_01915</name>
</gene>
<evidence type="ECO:0000259" key="9">
    <source>
        <dbReference type="PROSITE" id="PS52029"/>
    </source>
</evidence>
<dbReference type="PROSITE" id="PS52029">
    <property type="entry name" value="LD_TPASE"/>
    <property type="match status" value="1"/>
</dbReference>
<evidence type="ECO:0000256" key="4">
    <source>
        <dbReference type="ARBA" id="ARBA00022984"/>
    </source>
</evidence>
<feature type="active site" description="Nucleophile" evidence="6">
    <location>
        <position position="518"/>
    </location>
</feature>
<dbReference type="Proteomes" id="UP000472916">
    <property type="component" value="Unassembled WGS sequence"/>
</dbReference>
<sequence>MHIIIRKHELYYKQVNFIVQELELMSIREKHTDKMEEILEKEMYADEGFSEIDEEDQRPETQKVMKQERRQQRKNRRKNRKLRNKIAIVLSLIVSVIAIGYVGTAVFYSTHFFSKTVINGIDCSNKNVKQVEEYLEKEVADYKLTLLEADNKTEVIEGKDISLKYVPGKQVEKLIKGQNPFLWIESLWKGRNMKAKIGVEYDESALKTQIANLECMKEENQIAPVNAHPEFKTDKFVVVPETDGTTIKTEEFRKTVITAVNGANEKLDLLKTGCYEKPAYTSDSKKVTEACDAMNKYLGATVTYDFKPNTEVVDSSMISKWVKVDDDMNVTFDESAVKEYVQSLAAKYDTKGKERTFTSASGNTVTVSGGSYGWKIDQEAEYNALIANIQKAETVTREPNYSSRAASHDGNDVGNTYAEVNLTTQHMYYVKDGHIALETDVVTGNPNKGNATPTGVYSLAYKAKDQTLKGTKKADGTYEYETPVKYWMPFNGGVGFHDASWQPTFGGSRYQTNGSHGCVNMPPEMAGKLFELISAGTPVVVHN</sequence>
<feature type="transmembrane region" description="Helical" evidence="8">
    <location>
        <begin position="86"/>
        <end position="108"/>
    </location>
</feature>
<dbReference type="InterPro" id="IPR038063">
    <property type="entry name" value="Transpep_catalytic_dom"/>
</dbReference>
<dbReference type="InterPro" id="IPR050979">
    <property type="entry name" value="LD-transpeptidase"/>
</dbReference>
<dbReference type="AlphaFoldDB" id="A0A6L8RWF4"/>
<dbReference type="PANTHER" id="PTHR30582:SF33">
    <property type="entry name" value="EXPORTED PROTEIN"/>
    <property type="match status" value="1"/>
</dbReference>
<keyword evidence="8" id="KW-1133">Transmembrane helix</keyword>
<evidence type="ECO:0000313" key="11">
    <source>
        <dbReference type="Proteomes" id="UP000472916"/>
    </source>
</evidence>
<keyword evidence="2" id="KW-0808">Transferase</keyword>
<dbReference type="InterPro" id="IPR022029">
    <property type="entry name" value="YoaR-like_PG-bd"/>
</dbReference>
<evidence type="ECO:0000256" key="3">
    <source>
        <dbReference type="ARBA" id="ARBA00022960"/>
    </source>
</evidence>
<dbReference type="PANTHER" id="PTHR30582">
    <property type="entry name" value="L,D-TRANSPEPTIDASE"/>
    <property type="match status" value="1"/>
</dbReference>
<protein>
    <submittedName>
        <fullName evidence="10">L,D-transpeptidase family protein</fullName>
    </submittedName>
</protein>
<dbReference type="Pfam" id="PF12229">
    <property type="entry name" value="PG_binding_4"/>
    <property type="match status" value="2"/>
</dbReference>
<evidence type="ECO:0000256" key="8">
    <source>
        <dbReference type="SAM" id="Phobius"/>
    </source>
</evidence>
<evidence type="ECO:0000256" key="1">
    <source>
        <dbReference type="ARBA" id="ARBA00004752"/>
    </source>
</evidence>
<evidence type="ECO:0000256" key="6">
    <source>
        <dbReference type="PROSITE-ProRule" id="PRU01373"/>
    </source>
</evidence>
<proteinExistence type="predicted"/>
<reference evidence="10 11" key="1">
    <citation type="journal article" date="2019" name="Nat. Med.">
        <title>A library of human gut bacterial isolates paired with longitudinal multiomics data enables mechanistic microbiome research.</title>
        <authorList>
            <person name="Poyet M."/>
            <person name="Groussin M."/>
            <person name="Gibbons S.M."/>
            <person name="Avila-Pacheco J."/>
            <person name="Jiang X."/>
            <person name="Kearney S.M."/>
            <person name="Perrotta A.R."/>
            <person name="Berdy B."/>
            <person name="Zhao S."/>
            <person name="Lieberman T.D."/>
            <person name="Swanson P.K."/>
            <person name="Smith M."/>
            <person name="Roesemann S."/>
            <person name="Alexander J.E."/>
            <person name="Rich S.A."/>
            <person name="Livny J."/>
            <person name="Vlamakis H."/>
            <person name="Clish C."/>
            <person name="Bullock K."/>
            <person name="Deik A."/>
            <person name="Scott J."/>
            <person name="Pierce K.A."/>
            <person name="Xavier R.J."/>
            <person name="Alm E.J."/>
        </authorList>
    </citation>
    <scope>NUCLEOTIDE SEQUENCE [LARGE SCALE GENOMIC DNA]</scope>
    <source>
        <strain evidence="10 11">BIOML-A6</strain>
    </source>
</reference>
<feature type="region of interest" description="Disordered" evidence="7">
    <location>
        <begin position="50"/>
        <end position="78"/>
    </location>
</feature>
<dbReference type="CDD" id="cd16913">
    <property type="entry name" value="YkuD_like"/>
    <property type="match status" value="1"/>
</dbReference>
<dbReference type="GO" id="GO:0016740">
    <property type="term" value="F:transferase activity"/>
    <property type="evidence" value="ECO:0007669"/>
    <property type="project" value="UniProtKB-KW"/>
</dbReference>
<feature type="compositionally biased region" description="Basic and acidic residues" evidence="7">
    <location>
        <begin position="58"/>
        <end position="70"/>
    </location>
</feature>
<feature type="active site" description="Proton donor/acceptor" evidence="6">
    <location>
        <position position="497"/>
    </location>
</feature>
<keyword evidence="8" id="KW-0472">Membrane</keyword>
<keyword evidence="3 6" id="KW-0133">Cell shape</keyword>
<dbReference type="GO" id="GO:0071972">
    <property type="term" value="F:peptidoglycan L,D-transpeptidase activity"/>
    <property type="evidence" value="ECO:0007669"/>
    <property type="project" value="TreeGrafter"/>
</dbReference>
<evidence type="ECO:0000256" key="5">
    <source>
        <dbReference type="ARBA" id="ARBA00023316"/>
    </source>
</evidence>